<name>A0A1G2TI84_9BACT</name>
<organism evidence="2 3">
    <name type="scientific">Candidatus Zambryskibacteria bacterium RIFCSPHIGHO2_02_FULL_43_37</name>
    <dbReference type="NCBI Taxonomy" id="1802749"/>
    <lineage>
        <taxon>Bacteria</taxon>
        <taxon>Candidatus Zambryskiibacteriota</taxon>
    </lineage>
</organism>
<keyword evidence="1" id="KW-0812">Transmembrane</keyword>
<dbReference type="Proteomes" id="UP000177279">
    <property type="component" value="Unassembled WGS sequence"/>
</dbReference>
<dbReference type="AlphaFoldDB" id="A0A1G2TI84"/>
<evidence type="ECO:0000313" key="3">
    <source>
        <dbReference type="Proteomes" id="UP000177279"/>
    </source>
</evidence>
<dbReference type="EMBL" id="MHVS01000005">
    <property type="protein sequence ID" value="OHA96379.1"/>
    <property type="molecule type" value="Genomic_DNA"/>
</dbReference>
<proteinExistence type="predicted"/>
<evidence type="ECO:0000256" key="1">
    <source>
        <dbReference type="SAM" id="Phobius"/>
    </source>
</evidence>
<gene>
    <name evidence="2" type="ORF">A3D49_00620</name>
</gene>
<evidence type="ECO:0008006" key="4">
    <source>
        <dbReference type="Google" id="ProtNLM"/>
    </source>
</evidence>
<feature type="transmembrane region" description="Helical" evidence="1">
    <location>
        <begin position="18"/>
        <end position="35"/>
    </location>
</feature>
<protein>
    <recommendedName>
        <fullName evidence="4">DUF5666 domain-containing protein</fullName>
    </recommendedName>
</protein>
<keyword evidence="1" id="KW-0472">Membrane</keyword>
<keyword evidence="1" id="KW-1133">Transmembrane helix</keyword>
<evidence type="ECO:0000313" key="2">
    <source>
        <dbReference type="EMBL" id="OHA96379.1"/>
    </source>
</evidence>
<comment type="caution">
    <text evidence="2">The sequence shown here is derived from an EMBL/GenBank/DDBJ whole genome shotgun (WGS) entry which is preliminary data.</text>
</comment>
<reference evidence="2 3" key="1">
    <citation type="journal article" date="2016" name="Nat. Commun.">
        <title>Thousands of microbial genomes shed light on interconnected biogeochemical processes in an aquifer system.</title>
        <authorList>
            <person name="Anantharaman K."/>
            <person name="Brown C.T."/>
            <person name="Hug L.A."/>
            <person name="Sharon I."/>
            <person name="Castelle C.J."/>
            <person name="Probst A.J."/>
            <person name="Thomas B.C."/>
            <person name="Singh A."/>
            <person name="Wilkins M.J."/>
            <person name="Karaoz U."/>
            <person name="Brodie E.L."/>
            <person name="Williams K.H."/>
            <person name="Hubbard S.S."/>
            <person name="Banfield J.F."/>
        </authorList>
    </citation>
    <scope>NUCLEOTIDE SEQUENCE [LARGE SCALE GENOMIC DNA]</scope>
</reference>
<accession>A0A1G2TI84</accession>
<sequence length="141" mass="15393">MVVMGLCYNIYKHMTKKILIVVVLAAVVVAAWFVYKSLRKGAEPLSSEVAAGLNLSEVSFEGKVLILGKDYVTVRAGRVQRTDQGNMLVEYDKVVFFTDAARKASLAKLKAGDTATFYGTGADNPAGKDEFVANRVEVLKR</sequence>